<evidence type="ECO:0000256" key="5">
    <source>
        <dbReference type="ARBA" id="ARBA00022900"/>
    </source>
</evidence>
<dbReference type="GO" id="GO:0004867">
    <property type="term" value="F:serine-type endopeptidase inhibitor activity"/>
    <property type="evidence" value="ECO:0007669"/>
    <property type="project" value="UniProtKB-KW"/>
</dbReference>
<reference evidence="9 10" key="1">
    <citation type="submission" date="2020-07" db="EMBL/GenBank/DDBJ databases">
        <title>Sequencing the genomes of 1000 actinobacteria strains.</title>
        <authorList>
            <person name="Klenk H.-P."/>
        </authorList>
    </citation>
    <scope>NUCLEOTIDE SEQUENCE [LARGE SCALE GENOMIC DNA]</scope>
    <source>
        <strain evidence="9 10">DSM 44442</strain>
    </source>
</reference>
<protein>
    <recommendedName>
        <fullName evidence="8">Subtilisin inhibitor domain-containing protein</fullName>
    </recommendedName>
</protein>
<dbReference type="EMBL" id="JACCFS010000001">
    <property type="protein sequence ID" value="NYJ34570.1"/>
    <property type="molecule type" value="Genomic_DNA"/>
</dbReference>
<evidence type="ECO:0000256" key="1">
    <source>
        <dbReference type="ARBA" id="ARBA00004613"/>
    </source>
</evidence>
<accession>A0A7Z0ENQ1</accession>
<gene>
    <name evidence="9" type="ORF">HNR10_002451</name>
</gene>
<keyword evidence="4" id="KW-0646">Protease inhibitor</keyword>
<keyword evidence="5" id="KW-0722">Serine protease inhibitor</keyword>
<feature type="chain" id="PRO_5031366030" description="Subtilisin inhibitor domain-containing protein" evidence="7">
    <location>
        <begin position="26"/>
        <end position="125"/>
    </location>
</feature>
<evidence type="ECO:0000259" key="8">
    <source>
        <dbReference type="Pfam" id="PF00720"/>
    </source>
</evidence>
<evidence type="ECO:0000256" key="7">
    <source>
        <dbReference type="SAM" id="SignalP"/>
    </source>
</evidence>
<evidence type="ECO:0000256" key="3">
    <source>
        <dbReference type="ARBA" id="ARBA00022525"/>
    </source>
</evidence>
<evidence type="ECO:0000256" key="6">
    <source>
        <dbReference type="ARBA" id="ARBA00023157"/>
    </source>
</evidence>
<dbReference type="Proteomes" id="UP000572051">
    <property type="component" value="Unassembled WGS sequence"/>
</dbReference>
<evidence type="ECO:0000313" key="10">
    <source>
        <dbReference type="Proteomes" id="UP000572051"/>
    </source>
</evidence>
<keyword evidence="7" id="KW-0732">Signal</keyword>
<sequence length="125" mass="12930">MRRSVAIITGTAAVLALGLAAPAQAYDTGTAAHYTLQLAVGQRETPREATLTCGRTAGGTHPNAAEACELIAEAGSVEAVMVDPGGVCTLEYLPHEVTVSGGEQYSEVFGNKCRMTTAKGPIFDF</sequence>
<proteinExistence type="inferred from homology"/>
<feature type="domain" description="Subtilisin inhibitor" evidence="8">
    <location>
        <begin position="42"/>
        <end position="101"/>
    </location>
</feature>
<dbReference type="SUPFAM" id="SSF55399">
    <property type="entry name" value="Subtilisin inhibitor"/>
    <property type="match status" value="1"/>
</dbReference>
<dbReference type="GO" id="GO:0005576">
    <property type="term" value="C:extracellular region"/>
    <property type="evidence" value="ECO:0007669"/>
    <property type="project" value="UniProtKB-SubCell"/>
</dbReference>
<dbReference type="Gene3D" id="3.30.350.10">
    <property type="entry name" value="Subtilisin inhibitor-like"/>
    <property type="match status" value="1"/>
</dbReference>
<feature type="signal peptide" evidence="7">
    <location>
        <begin position="1"/>
        <end position="25"/>
    </location>
</feature>
<name>A0A7Z0ENQ1_9ACTN</name>
<dbReference type="InterPro" id="IPR023549">
    <property type="entry name" value="Subtilisin_inhibitor"/>
</dbReference>
<comment type="similarity">
    <text evidence="2">Belongs to the protease inhibitor I16 (SSI) family.</text>
</comment>
<evidence type="ECO:0000313" key="9">
    <source>
        <dbReference type="EMBL" id="NYJ34570.1"/>
    </source>
</evidence>
<keyword evidence="6" id="KW-1015">Disulfide bond</keyword>
<dbReference type="RefSeq" id="WP_312889222.1">
    <property type="nucleotide sequence ID" value="NZ_JACCFS010000001.1"/>
</dbReference>
<dbReference type="Pfam" id="PF00720">
    <property type="entry name" value="SSI"/>
    <property type="match status" value="1"/>
</dbReference>
<organism evidence="9 10">
    <name type="scientific">Nocardiopsis aegyptia</name>
    <dbReference type="NCBI Taxonomy" id="220378"/>
    <lineage>
        <taxon>Bacteria</taxon>
        <taxon>Bacillati</taxon>
        <taxon>Actinomycetota</taxon>
        <taxon>Actinomycetes</taxon>
        <taxon>Streptosporangiales</taxon>
        <taxon>Nocardiopsidaceae</taxon>
        <taxon>Nocardiopsis</taxon>
    </lineage>
</organism>
<evidence type="ECO:0000256" key="2">
    <source>
        <dbReference type="ARBA" id="ARBA00010472"/>
    </source>
</evidence>
<dbReference type="AlphaFoldDB" id="A0A7Z0ENQ1"/>
<keyword evidence="3" id="KW-0964">Secreted</keyword>
<evidence type="ECO:0000256" key="4">
    <source>
        <dbReference type="ARBA" id="ARBA00022690"/>
    </source>
</evidence>
<dbReference type="InterPro" id="IPR036819">
    <property type="entry name" value="Subtilisin_inhibitor-like_sf"/>
</dbReference>
<comment type="subcellular location">
    <subcellularLocation>
        <location evidence="1">Secreted</location>
    </subcellularLocation>
</comment>
<comment type="caution">
    <text evidence="9">The sequence shown here is derived from an EMBL/GenBank/DDBJ whole genome shotgun (WGS) entry which is preliminary data.</text>
</comment>
<keyword evidence="10" id="KW-1185">Reference proteome</keyword>